<evidence type="ECO:0000256" key="3">
    <source>
        <dbReference type="ARBA" id="ARBA00012891"/>
    </source>
</evidence>
<evidence type="ECO:0000256" key="8">
    <source>
        <dbReference type="ARBA" id="ARBA00023235"/>
    </source>
</evidence>
<evidence type="ECO:0000256" key="13">
    <source>
        <dbReference type="SAM" id="MobiDB-lite"/>
    </source>
</evidence>
<accession>A0A2R4C782</accession>
<dbReference type="PROSITE" id="PS00396">
    <property type="entry name" value="TOPO_IA_1"/>
    <property type="match status" value="1"/>
</dbReference>
<evidence type="ECO:0000256" key="4">
    <source>
        <dbReference type="ARBA" id="ARBA00022723"/>
    </source>
</evidence>
<comment type="similarity">
    <text evidence="2">Belongs to the type IA topoisomerase family.</text>
</comment>
<dbReference type="CDD" id="cd03362">
    <property type="entry name" value="TOPRIM_TopoIA_TopoIII"/>
    <property type="match status" value="1"/>
</dbReference>
<organism evidence="16 17">
    <name type="scientific">Pseudoduganella armeniaca</name>
    <dbReference type="NCBI Taxonomy" id="2072590"/>
    <lineage>
        <taxon>Bacteria</taxon>
        <taxon>Pseudomonadati</taxon>
        <taxon>Pseudomonadota</taxon>
        <taxon>Betaproteobacteria</taxon>
        <taxon>Burkholderiales</taxon>
        <taxon>Oxalobacteraceae</taxon>
        <taxon>Telluria group</taxon>
        <taxon>Pseudoduganella</taxon>
    </lineage>
</organism>
<dbReference type="InterPro" id="IPR025589">
    <property type="entry name" value="Toprim_C_rpt"/>
</dbReference>
<evidence type="ECO:0000256" key="12">
    <source>
        <dbReference type="ARBA" id="ARBA00032877"/>
    </source>
</evidence>
<dbReference type="Gene3D" id="1.10.460.10">
    <property type="entry name" value="Topoisomerase I, domain 2"/>
    <property type="match status" value="1"/>
</dbReference>
<feature type="compositionally biased region" description="Low complexity" evidence="13">
    <location>
        <begin position="829"/>
        <end position="851"/>
    </location>
</feature>
<dbReference type="EMBL" id="CP028324">
    <property type="protein sequence ID" value="AVR95398.1"/>
    <property type="molecule type" value="Genomic_DNA"/>
</dbReference>
<gene>
    <name evidence="16" type="ORF">C9I28_06445</name>
</gene>
<evidence type="ECO:0000256" key="6">
    <source>
        <dbReference type="ARBA" id="ARBA00023029"/>
    </source>
</evidence>
<dbReference type="GO" id="GO:0003677">
    <property type="term" value="F:DNA binding"/>
    <property type="evidence" value="ECO:0007669"/>
    <property type="project" value="UniProtKB-KW"/>
</dbReference>
<dbReference type="Gene3D" id="1.10.290.10">
    <property type="entry name" value="Topoisomerase I, domain 4"/>
    <property type="match status" value="1"/>
</dbReference>
<dbReference type="InterPro" id="IPR013497">
    <property type="entry name" value="Topo_IA_cen"/>
</dbReference>
<dbReference type="InterPro" id="IPR013824">
    <property type="entry name" value="Topo_IA_cen_sub1"/>
</dbReference>
<dbReference type="Pfam" id="PF01131">
    <property type="entry name" value="Topoisom_bac"/>
    <property type="match status" value="1"/>
</dbReference>
<dbReference type="NCBIfam" id="TIGR01056">
    <property type="entry name" value="topB"/>
    <property type="match status" value="1"/>
</dbReference>
<dbReference type="OrthoDB" id="9803554at2"/>
<dbReference type="SUPFAM" id="SSF56712">
    <property type="entry name" value="Prokaryotic type I DNA topoisomerase"/>
    <property type="match status" value="1"/>
</dbReference>
<feature type="region of interest" description="Disordered" evidence="13">
    <location>
        <begin position="820"/>
        <end position="888"/>
    </location>
</feature>
<feature type="domain" description="Toprim" evidence="14">
    <location>
        <begin position="3"/>
        <end position="136"/>
    </location>
</feature>
<dbReference type="Gene3D" id="2.70.20.10">
    <property type="entry name" value="Topoisomerase I, domain 3"/>
    <property type="match status" value="1"/>
</dbReference>
<comment type="catalytic activity">
    <reaction evidence="1">
        <text>ATP-independent breakage of single-stranded DNA, followed by passage and rejoining.</text>
        <dbReference type="EC" id="5.6.2.1"/>
    </reaction>
</comment>
<dbReference type="EC" id="5.6.2.1" evidence="3"/>
<evidence type="ECO:0000313" key="16">
    <source>
        <dbReference type="EMBL" id="AVR95398.1"/>
    </source>
</evidence>
<dbReference type="PANTHER" id="PTHR11390:SF21">
    <property type="entry name" value="DNA TOPOISOMERASE 3-ALPHA"/>
    <property type="match status" value="1"/>
</dbReference>
<reference evidence="16 17" key="1">
    <citation type="submission" date="2018-03" db="EMBL/GenBank/DDBJ databases">
        <title>Massilia armeniaca sp. nov., isolated from desert soil.</title>
        <authorList>
            <person name="Huang H."/>
            <person name="Ren M."/>
        </authorList>
    </citation>
    <scope>NUCLEOTIDE SEQUENCE [LARGE SCALE GENOMIC DNA]</scope>
    <source>
        <strain evidence="16 17">ZMN-3</strain>
    </source>
</reference>
<dbReference type="NCBIfam" id="NF005829">
    <property type="entry name" value="PRK07726.1"/>
    <property type="match status" value="1"/>
</dbReference>
<evidence type="ECO:0000256" key="10">
    <source>
        <dbReference type="ARBA" id="ARBA00031985"/>
    </source>
</evidence>
<dbReference type="SMART" id="SM00493">
    <property type="entry name" value="TOPRIM"/>
    <property type="match status" value="1"/>
</dbReference>
<evidence type="ECO:0000256" key="11">
    <source>
        <dbReference type="ARBA" id="ARBA00032235"/>
    </source>
</evidence>
<dbReference type="SMART" id="SM00436">
    <property type="entry name" value="TOP1Bc"/>
    <property type="match status" value="1"/>
</dbReference>
<feature type="compositionally biased region" description="Basic residues" evidence="13">
    <location>
        <begin position="870"/>
        <end position="881"/>
    </location>
</feature>
<dbReference type="Pfam" id="PF13342">
    <property type="entry name" value="Toprim_Crpt"/>
    <property type="match status" value="2"/>
</dbReference>
<dbReference type="Pfam" id="PF01751">
    <property type="entry name" value="Toprim"/>
    <property type="match status" value="1"/>
</dbReference>
<evidence type="ECO:0000313" key="17">
    <source>
        <dbReference type="Proteomes" id="UP000240505"/>
    </source>
</evidence>
<evidence type="ECO:0000256" key="7">
    <source>
        <dbReference type="ARBA" id="ARBA00023125"/>
    </source>
</evidence>
<evidence type="ECO:0000259" key="14">
    <source>
        <dbReference type="PROSITE" id="PS50880"/>
    </source>
</evidence>
<dbReference type="RefSeq" id="WP_107140749.1">
    <property type="nucleotide sequence ID" value="NZ_CP028324.1"/>
</dbReference>
<dbReference type="InterPro" id="IPR006171">
    <property type="entry name" value="TOPRIM_dom"/>
</dbReference>
<dbReference type="InterPro" id="IPR023405">
    <property type="entry name" value="Topo_IA_core_domain"/>
</dbReference>
<dbReference type="CDD" id="cd00186">
    <property type="entry name" value="TOP1Ac"/>
    <property type="match status" value="1"/>
</dbReference>
<keyword evidence="17" id="KW-1185">Reference proteome</keyword>
<dbReference type="GO" id="GO:0006281">
    <property type="term" value="P:DNA repair"/>
    <property type="evidence" value="ECO:0007669"/>
    <property type="project" value="TreeGrafter"/>
</dbReference>
<dbReference type="PROSITE" id="PS50880">
    <property type="entry name" value="TOPRIM"/>
    <property type="match status" value="1"/>
</dbReference>
<dbReference type="NCBIfam" id="NF011313">
    <property type="entry name" value="PRK14724.1"/>
    <property type="match status" value="1"/>
</dbReference>
<dbReference type="InterPro" id="IPR034144">
    <property type="entry name" value="TOPRIM_TopoIII"/>
</dbReference>
<dbReference type="PANTHER" id="PTHR11390">
    <property type="entry name" value="PROKARYOTIC DNA TOPOISOMERASE"/>
    <property type="match status" value="1"/>
</dbReference>
<dbReference type="InterPro" id="IPR003602">
    <property type="entry name" value="Topo_IA_DNA-bd_dom"/>
</dbReference>
<dbReference type="KEGG" id="masz:C9I28_06445"/>
<keyword evidence="5" id="KW-0460">Magnesium</keyword>
<evidence type="ECO:0000256" key="1">
    <source>
        <dbReference type="ARBA" id="ARBA00000213"/>
    </source>
</evidence>
<dbReference type="InterPro" id="IPR000380">
    <property type="entry name" value="Topo_IA"/>
</dbReference>
<dbReference type="SMART" id="SM00437">
    <property type="entry name" value="TOP1Ac"/>
    <property type="match status" value="1"/>
</dbReference>
<keyword evidence="4" id="KW-0479">Metal-binding</keyword>
<protein>
    <recommendedName>
        <fullName evidence="3">DNA topoisomerase</fullName>
        <ecNumber evidence="3">5.6.2.1</ecNumber>
    </recommendedName>
    <alternativeName>
        <fullName evidence="12">Omega-protein</fullName>
    </alternativeName>
    <alternativeName>
        <fullName evidence="11">Relaxing enzyme</fullName>
    </alternativeName>
    <alternativeName>
        <fullName evidence="9">Swivelase</fullName>
    </alternativeName>
    <alternativeName>
        <fullName evidence="10">Untwisting enzyme</fullName>
    </alternativeName>
</protein>
<dbReference type="Gene3D" id="3.40.50.140">
    <property type="match status" value="1"/>
</dbReference>
<feature type="compositionally biased region" description="Low complexity" evidence="13">
    <location>
        <begin position="859"/>
        <end position="869"/>
    </location>
</feature>
<dbReference type="GO" id="GO:0046872">
    <property type="term" value="F:metal ion binding"/>
    <property type="evidence" value="ECO:0007669"/>
    <property type="project" value="UniProtKB-KW"/>
</dbReference>
<proteinExistence type="inferred from homology"/>
<dbReference type="InterPro" id="IPR005738">
    <property type="entry name" value="TopoIII"/>
</dbReference>
<dbReference type="AlphaFoldDB" id="A0A2R4C782"/>
<dbReference type="GO" id="GO:0003917">
    <property type="term" value="F:DNA topoisomerase type I (single strand cut, ATP-independent) activity"/>
    <property type="evidence" value="ECO:0007669"/>
    <property type="project" value="UniProtKB-EC"/>
</dbReference>
<feature type="domain" description="Topo IA-type catalytic" evidence="15">
    <location>
        <begin position="153"/>
        <end position="608"/>
    </location>
</feature>
<dbReference type="Proteomes" id="UP000240505">
    <property type="component" value="Chromosome"/>
</dbReference>
<evidence type="ECO:0000256" key="9">
    <source>
        <dbReference type="ARBA" id="ARBA00030003"/>
    </source>
</evidence>
<dbReference type="InterPro" id="IPR013825">
    <property type="entry name" value="Topo_IA_cen_sub2"/>
</dbReference>
<dbReference type="InterPro" id="IPR013826">
    <property type="entry name" value="Topo_IA_cen_sub3"/>
</dbReference>
<evidence type="ECO:0000259" key="15">
    <source>
        <dbReference type="PROSITE" id="PS52039"/>
    </source>
</evidence>
<keyword evidence="6" id="KW-0799">Topoisomerase</keyword>
<dbReference type="PRINTS" id="PR00417">
    <property type="entry name" value="PRTPISMRASEI"/>
</dbReference>
<evidence type="ECO:0000256" key="2">
    <source>
        <dbReference type="ARBA" id="ARBA00009446"/>
    </source>
</evidence>
<keyword evidence="7" id="KW-0238">DNA-binding</keyword>
<keyword evidence="8 16" id="KW-0413">Isomerase</keyword>
<dbReference type="InterPro" id="IPR003601">
    <property type="entry name" value="Topo_IA_2"/>
</dbReference>
<dbReference type="GO" id="GO:0006310">
    <property type="term" value="P:DNA recombination"/>
    <property type="evidence" value="ECO:0007669"/>
    <property type="project" value="TreeGrafter"/>
</dbReference>
<sequence length="888" mass="98140">MSKTLIIAEKPSVANDIAKSLGGFTKHDEYFESDEYVLSSAVGHLLEIAVPEEHDVKRGKWSFAHLPMIPPYFALNPIAKTESRLKVLNKLIKRKDVTALINACDAGREGELIFRLIAQNAKVNKPVKRLWLQSMTPAAIRDGFAHLRSDEEMLPLADAARCRSEADWLIGINGTRAMTAFNSKEGGFYLTTVGRVQTPTLSIVVEREDKIKKFVPRDYWEVRAEFVCAAGVYEGRWLDTNFKKDENDPEKRAERLWSKAAADSIALACRGKQGNVTEESKPTTSMAPALFDLTSLQREANGRFGFSAKNTLGLAQALYEKHKVLTYPRTDSRHLPEDYLPTVQSTLEVVKQNPNYHQFAKTILDKGWVKPNKRIFDNTKISDHFAIIPTGIAPKGLSEPEQKLYDLVTRRFMAVFFPAAEFQVTTRYTEVSGHQFKTEGKVMTNPGWLAVYGKDTSDDKEGGGNLVPVAKGEKVHTDQVNANGLVTKPPARYTEATLLSAMEGAGKLVDSDELRDAMAGKGLGTPATRAAIIEGLLTEKYLIREGRELIPTAKASQLMTLLRGLGVNELTAPELTGEWEYKLSQMEKGRISREEFMREIAQMTQIIVKRAKEYDNDTIPGEYATLATPCPNCAGVVKENYRRFACTKCDFSMSKTPGSRQFEIAEVEELLKNRTIGPLQGFRSKMGRPFAAILRIVRDEDINNFKLEFDFGQNDEEGEDGEGVDFTGQTPLGPCPKCNGGVYEMGLAYVCEHSVAKPKTCDFRSGRIILQQEILPEQMAKLLNDGKTDLLPGFVSQRTRRPFKAFLVRGKDGKISFEFEPRKEKPGAKPKAAAEPAAEGGEEAAVAPAKKTAAKKAAAKPAAKAATKTAAKKAPAKKAAAKKTVAAE</sequence>
<name>A0A2R4C782_9BURK</name>
<evidence type="ECO:0000256" key="5">
    <source>
        <dbReference type="ARBA" id="ARBA00022842"/>
    </source>
</evidence>
<dbReference type="GO" id="GO:0043597">
    <property type="term" value="C:cytoplasmic replication fork"/>
    <property type="evidence" value="ECO:0007669"/>
    <property type="project" value="TreeGrafter"/>
</dbReference>
<dbReference type="NCBIfam" id="NF006032">
    <property type="entry name" value="PRK08173.1"/>
    <property type="match status" value="1"/>
</dbReference>
<dbReference type="InterPro" id="IPR023406">
    <property type="entry name" value="Topo_IA_AS"/>
</dbReference>
<dbReference type="GO" id="GO:0006265">
    <property type="term" value="P:DNA topological change"/>
    <property type="evidence" value="ECO:0007669"/>
    <property type="project" value="InterPro"/>
</dbReference>
<dbReference type="PROSITE" id="PS52039">
    <property type="entry name" value="TOPO_IA_2"/>
    <property type="match status" value="1"/>
</dbReference>